<feature type="domain" description="Nucleotidyltransferase-like" evidence="1">
    <location>
        <begin position="1"/>
        <end position="118"/>
    </location>
</feature>
<gene>
    <name evidence="3" type="ORF">GNP93_15680</name>
</gene>
<dbReference type="Pfam" id="PF22339">
    <property type="entry name" value="YgxA-like_sub_bind"/>
    <property type="match status" value="1"/>
</dbReference>
<sequence length="297" mass="34884">MESLKHQCLQRFRHDATVLSVLAVDHQSLYSAVTDGFDYLILVVSSQVDRAHQQIHYIKDKLRIQERWITPESLDELILHGEQRNFIFWILKGEILLDRETYLESLRHRMLEFPAELREHKLLIEFSKFLRSYTQSKDYLAEEHLLDAYNIILEALHHWARIVIVEAGYHPEVTVWSQVRMINPGVYKLYEELTLSKETLKQRVELVLLACEFSVMSKMQRCCKPLLNLLASREEAWSVQELQQSPGLSDVRNELPLLLNKLVKKSLAKEVVVTADPELKLLELRYRDVRGVKNQVI</sequence>
<name>A0A7X3CT69_9BACL</name>
<protein>
    <recommendedName>
        <fullName evidence="5">Nucleotidyltransferase-like domain-containing protein</fullName>
    </recommendedName>
</protein>
<evidence type="ECO:0000313" key="3">
    <source>
        <dbReference type="EMBL" id="MUG72112.1"/>
    </source>
</evidence>
<dbReference type="RefSeq" id="WP_141336587.1">
    <property type="nucleotide sequence ID" value="NZ_JBDLZV010000001.1"/>
</dbReference>
<dbReference type="Gene3D" id="3.30.460.10">
    <property type="entry name" value="Beta Polymerase, domain 2"/>
    <property type="match status" value="1"/>
</dbReference>
<keyword evidence="4" id="KW-1185">Reference proteome</keyword>
<dbReference type="InterPro" id="IPR043519">
    <property type="entry name" value="NT_sf"/>
</dbReference>
<evidence type="ECO:0000313" key="4">
    <source>
        <dbReference type="Proteomes" id="UP000450917"/>
    </source>
</evidence>
<comment type="caution">
    <text evidence="3">The sequence shown here is derived from an EMBL/GenBank/DDBJ whole genome shotgun (WGS) entry which is preliminary data.</text>
</comment>
<dbReference type="EMBL" id="WNZX01000013">
    <property type="protein sequence ID" value="MUG72112.1"/>
    <property type="molecule type" value="Genomic_DNA"/>
</dbReference>
<accession>A0A7X3CT69</accession>
<dbReference type="AlphaFoldDB" id="A0A7X3CT69"/>
<evidence type="ECO:0000259" key="1">
    <source>
        <dbReference type="Pfam" id="PF14540"/>
    </source>
</evidence>
<reference evidence="3 4" key="1">
    <citation type="submission" date="2019-11" db="EMBL/GenBank/DDBJ databases">
        <title>Draft genome sequences of five Paenibacillus species of dairy origin.</title>
        <authorList>
            <person name="Olajide A.M."/>
            <person name="Chen S."/>
            <person name="Lapointe G."/>
        </authorList>
    </citation>
    <scope>NUCLEOTIDE SEQUENCE [LARGE SCALE GENOMIC DNA]</scope>
    <source>
        <strain evidence="3 4">2CS3</strain>
    </source>
</reference>
<evidence type="ECO:0008006" key="5">
    <source>
        <dbReference type="Google" id="ProtNLM"/>
    </source>
</evidence>
<proteinExistence type="predicted"/>
<organism evidence="3 4">
    <name type="scientific">Paenibacillus validus</name>
    <dbReference type="NCBI Taxonomy" id="44253"/>
    <lineage>
        <taxon>Bacteria</taxon>
        <taxon>Bacillati</taxon>
        <taxon>Bacillota</taxon>
        <taxon>Bacilli</taxon>
        <taxon>Bacillales</taxon>
        <taxon>Paenibacillaceae</taxon>
        <taxon>Paenibacillus</taxon>
    </lineage>
</organism>
<dbReference type="Pfam" id="PF14540">
    <property type="entry name" value="NTF-like"/>
    <property type="match status" value="1"/>
</dbReference>
<dbReference type="InterPro" id="IPR029348">
    <property type="entry name" value="NTF-like"/>
</dbReference>
<dbReference type="Gene3D" id="1.20.120.330">
    <property type="entry name" value="Nucleotidyltransferases domain 2"/>
    <property type="match status" value="1"/>
</dbReference>
<evidence type="ECO:0000259" key="2">
    <source>
        <dbReference type="Pfam" id="PF22339"/>
    </source>
</evidence>
<dbReference type="InterPro" id="IPR054515">
    <property type="entry name" value="YgxA-like_substrate-bd"/>
</dbReference>
<feature type="domain" description="YgxA-like substrate binding" evidence="2">
    <location>
        <begin position="120"/>
        <end position="218"/>
    </location>
</feature>
<dbReference type="Proteomes" id="UP000450917">
    <property type="component" value="Unassembled WGS sequence"/>
</dbReference>